<evidence type="ECO:0000256" key="3">
    <source>
        <dbReference type="ARBA" id="ARBA00022741"/>
    </source>
</evidence>
<dbReference type="InterPro" id="IPR017927">
    <property type="entry name" value="FAD-bd_FR_type"/>
</dbReference>
<evidence type="ECO:0000256" key="2">
    <source>
        <dbReference type="ARBA" id="ARBA00013223"/>
    </source>
</evidence>
<keyword evidence="7" id="KW-1185">Reference proteome</keyword>
<feature type="region of interest" description="Disordered" evidence="4">
    <location>
        <begin position="44"/>
        <end position="65"/>
    </location>
</feature>
<dbReference type="InterPro" id="IPR001709">
    <property type="entry name" value="Flavoprot_Pyr_Nucl_cyt_Rdtase"/>
</dbReference>
<dbReference type="InterPro" id="IPR001433">
    <property type="entry name" value="OxRdtase_FAD/NAD-bd"/>
</dbReference>
<name>A0AA48GWI9_9BACT</name>
<dbReference type="PROSITE" id="PS51384">
    <property type="entry name" value="FAD_FR"/>
    <property type="match status" value="1"/>
</dbReference>
<proteinExistence type="inferred from homology"/>
<dbReference type="SUPFAM" id="SSF63380">
    <property type="entry name" value="Riboflavin synthase domain-like"/>
    <property type="match status" value="1"/>
</dbReference>
<accession>A0AA48GWI9</accession>
<evidence type="ECO:0000256" key="4">
    <source>
        <dbReference type="SAM" id="MobiDB-lite"/>
    </source>
</evidence>
<gene>
    <name evidence="6" type="primary">fpr</name>
    <name evidence="6" type="ORF">METESE_25370</name>
</gene>
<dbReference type="InterPro" id="IPR051930">
    <property type="entry name" value="FNR_type-1"/>
</dbReference>
<dbReference type="Gene3D" id="3.40.50.80">
    <property type="entry name" value="Nucleotide-binding domain of ferredoxin-NADP reductase (FNR) module"/>
    <property type="match status" value="1"/>
</dbReference>
<dbReference type="RefSeq" id="WP_279341935.1">
    <property type="nucleotide sequence ID" value="NZ_AP027081.1"/>
</dbReference>
<dbReference type="InterPro" id="IPR039261">
    <property type="entry name" value="FNR_nucleotide-bd"/>
</dbReference>
<evidence type="ECO:0000259" key="5">
    <source>
        <dbReference type="PROSITE" id="PS51384"/>
    </source>
</evidence>
<dbReference type="AlphaFoldDB" id="A0AA48GWI9"/>
<organism evidence="6 7">
    <name type="scientific">Mesoterricola sediminis</name>
    <dbReference type="NCBI Taxonomy" id="2927980"/>
    <lineage>
        <taxon>Bacteria</taxon>
        <taxon>Pseudomonadati</taxon>
        <taxon>Acidobacteriota</taxon>
        <taxon>Holophagae</taxon>
        <taxon>Holophagales</taxon>
        <taxon>Holophagaceae</taxon>
        <taxon>Mesoterricola</taxon>
    </lineage>
</organism>
<dbReference type="EMBL" id="AP027081">
    <property type="protein sequence ID" value="BDU77579.1"/>
    <property type="molecule type" value="Genomic_DNA"/>
</dbReference>
<dbReference type="GO" id="GO:0000166">
    <property type="term" value="F:nucleotide binding"/>
    <property type="evidence" value="ECO:0007669"/>
    <property type="project" value="UniProtKB-KW"/>
</dbReference>
<dbReference type="EC" id="1.18.1.2" evidence="2"/>
<dbReference type="InterPro" id="IPR033892">
    <property type="entry name" value="FNR_bac"/>
</dbReference>
<dbReference type="PANTHER" id="PTHR47878">
    <property type="entry name" value="OXIDOREDUCTASE FAD/NAD(P)-BINDING DOMAIN PROTEIN"/>
    <property type="match status" value="1"/>
</dbReference>
<protein>
    <recommendedName>
        <fullName evidence="2">ferredoxin--NADP(+) reductase</fullName>
        <ecNumber evidence="2">1.18.1.2</ecNumber>
    </recommendedName>
</protein>
<dbReference type="InterPro" id="IPR017938">
    <property type="entry name" value="Riboflavin_synthase-like_b-brl"/>
</dbReference>
<reference evidence="6" key="1">
    <citation type="journal article" date="2023" name="Int. J. Syst. Evol. Microbiol.">
        <title>Mesoterricola silvestris gen. nov., sp. nov., Mesoterricola sediminis sp. nov., Geothrix oryzae sp. nov., Geothrix edaphica sp. nov., Geothrix rubra sp. nov., and Geothrix limicola sp. nov., six novel members of Acidobacteriota isolated from soils.</title>
        <authorList>
            <person name="Itoh H."/>
            <person name="Sugisawa Y."/>
            <person name="Mise K."/>
            <person name="Xu Z."/>
            <person name="Kuniyasu M."/>
            <person name="Ushijima N."/>
            <person name="Kawano K."/>
            <person name="Kobayashi E."/>
            <person name="Shiratori Y."/>
            <person name="Masuda Y."/>
            <person name="Senoo K."/>
        </authorList>
    </citation>
    <scope>NUCLEOTIDE SEQUENCE</scope>
    <source>
        <strain evidence="6">W786</strain>
    </source>
</reference>
<sequence>MPELNATLIHRHVVADGLVILRVAPDGWDLPAFKPGQFAVLGLPSEAPRTPGSDPEEGTPDPFPRRAYSIASSSLGRDYLEFYIVEVKSGALTPRLLALEVGDRLWLGPKLTGMFTLDQIEPGRNLIFIATGTGLAPYMSMLRTHLAAEPTRRFAVIHGARLPRDLGYREELFHLERDHPHFAYFPVVSRPGADGQPWSGATGRLQDFWRTRPLDALWGAPPSPADTDLFLCGNPGMVEAMMGLLEAEGFRQHTRKTPGQIHFEAYW</sequence>
<evidence type="ECO:0000313" key="7">
    <source>
        <dbReference type="Proteomes" id="UP001228113"/>
    </source>
</evidence>
<dbReference type="SUPFAM" id="SSF52343">
    <property type="entry name" value="Ferredoxin reductase-like, C-terminal NADP-linked domain"/>
    <property type="match status" value="1"/>
</dbReference>
<evidence type="ECO:0000313" key="6">
    <source>
        <dbReference type="EMBL" id="BDU77579.1"/>
    </source>
</evidence>
<dbReference type="Gene3D" id="2.40.30.10">
    <property type="entry name" value="Translation factors"/>
    <property type="match status" value="1"/>
</dbReference>
<evidence type="ECO:0000256" key="1">
    <source>
        <dbReference type="ARBA" id="ARBA00008312"/>
    </source>
</evidence>
<feature type="domain" description="FAD-binding FR-type" evidence="5">
    <location>
        <begin position="1"/>
        <end position="118"/>
    </location>
</feature>
<comment type="similarity">
    <text evidence="1">Belongs to the ferredoxin--NADP reductase type 1 family.</text>
</comment>
<dbReference type="Pfam" id="PF00175">
    <property type="entry name" value="NAD_binding_1"/>
    <property type="match status" value="1"/>
</dbReference>
<dbReference type="PANTHER" id="PTHR47878:SF2">
    <property type="entry name" value="OXIDOREDUCTASE FAD_NAD(P)-BINDING DOMAIN PROTEIN"/>
    <property type="match status" value="1"/>
</dbReference>
<dbReference type="PRINTS" id="PR00371">
    <property type="entry name" value="FPNCR"/>
</dbReference>
<dbReference type="Proteomes" id="UP001228113">
    <property type="component" value="Chromosome"/>
</dbReference>
<dbReference type="CDD" id="cd06195">
    <property type="entry name" value="FNR1"/>
    <property type="match status" value="1"/>
</dbReference>
<dbReference type="KEGG" id="msea:METESE_25370"/>
<dbReference type="GO" id="GO:0004324">
    <property type="term" value="F:ferredoxin-NADP+ reductase activity"/>
    <property type="evidence" value="ECO:0007669"/>
    <property type="project" value="UniProtKB-EC"/>
</dbReference>
<keyword evidence="3" id="KW-0547">Nucleotide-binding</keyword>